<dbReference type="AlphaFoldDB" id="A0A3M8CS34"/>
<dbReference type="PANTHER" id="PTHR32089">
    <property type="entry name" value="METHYL-ACCEPTING CHEMOTAXIS PROTEIN MCPB"/>
    <property type="match status" value="1"/>
</dbReference>
<dbReference type="GO" id="GO:0004888">
    <property type="term" value="F:transmembrane signaling receptor activity"/>
    <property type="evidence" value="ECO:0007669"/>
    <property type="project" value="InterPro"/>
</dbReference>
<comment type="similarity">
    <text evidence="5">Belongs to the methyl-accepting chemotaxis (MCP) protein family.</text>
</comment>
<dbReference type="InterPro" id="IPR004090">
    <property type="entry name" value="Chemotax_Me-accpt_rcpt"/>
</dbReference>
<dbReference type="PANTHER" id="PTHR32089:SF112">
    <property type="entry name" value="LYSOZYME-LIKE PROTEIN-RELATED"/>
    <property type="match status" value="1"/>
</dbReference>
<feature type="domain" description="HAMP" evidence="9">
    <location>
        <begin position="210"/>
        <end position="264"/>
    </location>
</feature>
<dbReference type="PROSITE" id="PS50111">
    <property type="entry name" value="CHEMOTAXIS_TRANSDUC_2"/>
    <property type="match status" value="1"/>
</dbReference>
<comment type="caution">
    <text evidence="10">The sequence shown here is derived from an EMBL/GenBank/DDBJ whole genome shotgun (WGS) entry which is preliminary data.</text>
</comment>
<dbReference type="GO" id="GO:0007165">
    <property type="term" value="P:signal transduction"/>
    <property type="evidence" value="ECO:0007669"/>
    <property type="project" value="UniProtKB-KW"/>
</dbReference>
<keyword evidence="3 7" id="KW-0472">Membrane</keyword>
<dbReference type="GO" id="GO:0005886">
    <property type="term" value="C:plasma membrane"/>
    <property type="evidence" value="ECO:0007669"/>
    <property type="project" value="UniProtKB-SubCell"/>
</dbReference>
<dbReference type="Gene3D" id="1.10.287.950">
    <property type="entry name" value="Methyl-accepting chemotaxis protein"/>
    <property type="match status" value="1"/>
</dbReference>
<proteinExistence type="inferred from homology"/>
<dbReference type="RefSeq" id="WP_122913565.1">
    <property type="nucleotide sequence ID" value="NZ_RHHT01000026.1"/>
</dbReference>
<evidence type="ECO:0000256" key="6">
    <source>
        <dbReference type="PROSITE-ProRule" id="PRU00284"/>
    </source>
</evidence>
<keyword evidence="7" id="KW-0812">Transmembrane</keyword>
<evidence type="ECO:0000259" key="8">
    <source>
        <dbReference type="PROSITE" id="PS50111"/>
    </source>
</evidence>
<dbReference type="Pfam" id="PF00672">
    <property type="entry name" value="HAMP"/>
    <property type="match status" value="1"/>
</dbReference>
<evidence type="ECO:0000256" key="1">
    <source>
        <dbReference type="ARBA" id="ARBA00004236"/>
    </source>
</evidence>
<accession>A0A3M8CS34</accession>
<dbReference type="InterPro" id="IPR024478">
    <property type="entry name" value="HlyB_4HB_MCP"/>
</dbReference>
<keyword evidence="4 6" id="KW-0807">Transducer</keyword>
<dbReference type="InterPro" id="IPR004089">
    <property type="entry name" value="MCPsignal_dom"/>
</dbReference>
<evidence type="ECO:0000259" key="9">
    <source>
        <dbReference type="PROSITE" id="PS50885"/>
    </source>
</evidence>
<dbReference type="Proteomes" id="UP000281915">
    <property type="component" value="Unassembled WGS sequence"/>
</dbReference>
<dbReference type="PROSITE" id="PS50885">
    <property type="entry name" value="HAMP"/>
    <property type="match status" value="1"/>
</dbReference>
<dbReference type="Gene3D" id="6.10.340.10">
    <property type="match status" value="1"/>
</dbReference>
<organism evidence="10 11">
    <name type="scientific">Brevibacillus panacihumi</name>
    <dbReference type="NCBI Taxonomy" id="497735"/>
    <lineage>
        <taxon>Bacteria</taxon>
        <taxon>Bacillati</taxon>
        <taxon>Bacillota</taxon>
        <taxon>Bacilli</taxon>
        <taxon>Bacillales</taxon>
        <taxon>Paenibacillaceae</taxon>
        <taxon>Brevibacillus</taxon>
    </lineage>
</organism>
<name>A0A3M8CS34_9BACL</name>
<keyword evidence="2" id="KW-1003">Cell membrane</keyword>
<dbReference type="SMART" id="SM00283">
    <property type="entry name" value="MA"/>
    <property type="match status" value="1"/>
</dbReference>
<dbReference type="PRINTS" id="PR00260">
    <property type="entry name" value="CHEMTRNSDUCR"/>
</dbReference>
<feature type="domain" description="Methyl-accepting transducer" evidence="8">
    <location>
        <begin position="283"/>
        <end position="519"/>
    </location>
</feature>
<reference evidence="10 11" key="1">
    <citation type="submission" date="2018-10" db="EMBL/GenBank/DDBJ databases">
        <title>Phylogenomics of Brevibacillus.</title>
        <authorList>
            <person name="Dunlap C."/>
        </authorList>
    </citation>
    <scope>NUCLEOTIDE SEQUENCE [LARGE SCALE GENOMIC DNA]</scope>
    <source>
        <strain evidence="10 11">JCM 15085</strain>
    </source>
</reference>
<evidence type="ECO:0000256" key="3">
    <source>
        <dbReference type="ARBA" id="ARBA00023136"/>
    </source>
</evidence>
<dbReference type="CDD" id="cd11386">
    <property type="entry name" value="MCP_signal"/>
    <property type="match status" value="1"/>
</dbReference>
<gene>
    <name evidence="10" type="ORF">EDM58_12045</name>
</gene>
<evidence type="ECO:0000313" key="10">
    <source>
        <dbReference type="EMBL" id="RNB78231.1"/>
    </source>
</evidence>
<evidence type="ECO:0000256" key="2">
    <source>
        <dbReference type="ARBA" id="ARBA00022475"/>
    </source>
</evidence>
<dbReference type="InterPro" id="IPR003660">
    <property type="entry name" value="HAMP_dom"/>
</dbReference>
<keyword evidence="7" id="KW-1133">Transmembrane helix</keyword>
<sequence length="569" mass="62178">MKWFYHISISKKLIIVFTAVCLFMVGIGFLGYVSLNRINEDMKAMYQDRFLPVIQLMSVNKALSENTVLLMNAASLDQDYDKLEQAVVANQSKMNTGLSDYGQLPLSEEERDMLEGAQTLSNAYQNSINESLKLLKNNDRMGLILKLNSSATQKAAIEDRITSLVETQDKRSQELYLQSLSRFEQSRNLTIILIGAGILLSLIFSIVLTRMIARPINEVKGRLVEMANAGGDLTQRLQVKSRDEVGQLSHEFNSMLDSIQGIIKEVLHDSQLVSETANALAEQAKKSSQASENIVLTVKQIAAGAETQVESISETSASMTQMSSGIQQISASTQEVTSSANMAREMAENGRQTIDQSIEKMETVTTNVLQASEMIKHLNQSSQAIGTVINVISGIAAQTNLLSLNAGIEAARASEHGRGFAVVANEIRKLAEESHQAAEQIAVMIKQIQNETTKVSAFMIAETENVKAGLEAAEEARDAFQQIHSAIETVGRQMSEVAAATVQMSAGTEEVLQSVGTVVQVAEAASDMTHKAQQDAEESQEVMNQMVSSISSMTDISQRLQNLVVQFKV</sequence>
<comment type="subcellular location">
    <subcellularLocation>
        <location evidence="1">Cell membrane</location>
    </subcellularLocation>
</comment>
<protein>
    <submittedName>
        <fullName evidence="10">Methyl-accepting chemotaxis protein</fullName>
    </submittedName>
</protein>
<dbReference type="GO" id="GO:0006935">
    <property type="term" value="P:chemotaxis"/>
    <property type="evidence" value="ECO:0007669"/>
    <property type="project" value="InterPro"/>
</dbReference>
<evidence type="ECO:0000256" key="4">
    <source>
        <dbReference type="ARBA" id="ARBA00023224"/>
    </source>
</evidence>
<feature type="transmembrane region" description="Helical" evidence="7">
    <location>
        <begin position="13"/>
        <end position="35"/>
    </location>
</feature>
<evidence type="ECO:0000256" key="7">
    <source>
        <dbReference type="SAM" id="Phobius"/>
    </source>
</evidence>
<feature type="transmembrane region" description="Helical" evidence="7">
    <location>
        <begin position="189"/>
        <end position="213"/>
    </location>
</feature>
<dbReference type="CDD" id="cd06225">
    <property type="entry name" value="HAMP"/>
    <property type="match status" value="1"/>
</dbReference>
<dbReference type="SUPFAM" id="SSF58104">
    <property type="entry name" value="Methyl-accepting chemotaxis protein (MCP) signaling domain"/>
    <property type="match status" value="1"/>
</dbReference>
<dbReference type="SMART" id="SM00304">
    <property type="entry name" value="HAMP"/>
    <property type="match status" value="1"/>
</dbReference>
<evidence type="ECO:0000313" key="11">
    <source>
        <dbReference type="Proteomes" id="UP000281915"/>
    </source>
</evidence>
<dbReference type="EMBL" id="RHHT01000026">
    <property type="protein sequence ID" value="RNB78231.1"/>
    <property type="molecule type" value="Genomic_DNA"/>
</dbReference>
<evidence type="ECO:0000256" key="5">
    <source>
        <dbReference type="ARBA" id="ARBA00029447"/>
    </source>
</evidence>
<dbReference type="Pfam" id="PF00015">
    <property type="entry name" value="MCPsignal"/>
    <property type="match status" value="1"/>
</dbReference>
<dbReference type="Pfam" id="PF12729">
    <property type="entry name" value="4HB_MCP_1"/>
    <property type="match status" value="1"/>
</dbReference>